<organism evidence="1 2">
    <name type="scientific">Racocetra persica</name>
    <dbReference type="NCBI Taxonomy" id="160502"/>
    <lineage>
        <taxon>Eukaryota</taxon>
        <taxon>Fungi</taxon>
        <taxon>Fungi incertae sedis</taxon>
        <taxon>Mucoromycota</taxon>
        <taxon>Glomeromycotina</taxon>
        <taxon>Glomeromycetes</taxon>
        <taxon>Diversisporales</taxon>
        <taxon>Gigasporaceae</taxon>
        <taxon>Racocetra</taxon>
    </lineage>
</organism>
<proteinExistence type="predicted"/>
<accession>A0ACA9SCD1</accession>
<keyword evidence="2" id="KW-1185">Reference proteome</keyword>
<protein>
    <submittedName>
        <fullName evidence="1">25348_t:CDS:1</fullName>
    </submittedName>
</protein>
<feature type="non-terminal residue" evidence="1">
    <location>
        <position position="125"/>
    </location>
</feature>
<sequence>MYNHEQEINDSNSEFSEDELEVYFLQNHHNEYLIDSFPVNPKYPAQESDEESDLQNNLSVIPAVDTIRNQGKAEDNHADQELIVVPFIAAWNSNPLMLFYEFFSIESLRQIVESTNKYSAIQNSK</sequence>
<comment type="caution">
    <text evidence="1">The sequence shown here is derived from an EMBL/GenBank/DDBJ whole genome shotgun (WGS) entry which is preliminary data.</text>
</comment>
<evidence type="ECO:0000313" key="2">
    <source>
        <dbReference type="Proteomes" id="UP000789920"/>
    </source>
</evidence>
<dbReference type="EMBL" id="CAJVQC010111524">
    <property type="protein sequence ID" value="CAG8835292.1"/>
    <property type="molecule type" value="Genomic_DNA"/>
</dbReference>
<gene>
    <name evidence="1" type="ORF">RPERSI_LOCUS29497</name>
</gene>
<evidence type="ECO:0000313" key="1">
    <source>
        <dbReference type="EMBL" id="CAG8835292.1"/>
    </source>
</evidence>
<dbReference type="Proteomes" id="UP000789920">
    <property type="component" value="Unassembled WGS sequence"/>
</dbReference>
<reference evidence="1" key="1">
    <citation type="submission" date="2021-06" db="EMBL/GenBank/DDBJ databases">
        <authorList>
            <person name="Kallberg Y."/>
            <person name="Tangrot J."/>
            <person name="Rosling A."/>
        </authorList>
    </citation>
    <scope>NUCLEOTIDE SEQUENCE</scope>
    <source>
        <strain evidence="1">MA461A</strain>
    </source>
</reference>
<name>A0ACA9SCD1_9GLOM</name>